<protein>
    <submittedName>
        <fullName evidence="2">Uncharacterized protein</fullName>
    </submittedName>
</protein>
<feature type="compositionally biased region" description="Pro residues" evidence="1">
    <location>
        <begin position="25"/>
        <end position="34"/>
    </location>
</feature>
<proteinExistence type="predicted"/>
<sequence length="133" mass="14995">MLQKDGAGRALPSSKRRISRTLLLPLPPPPPHARPAPSSALPPRRYGPALRRCLQLRIYARVLFVLWRRVRPWCEAFDTAVVIAWTRATHNANSKHLHVGGTGGADHLERREKGIRVGLRMWKADTAEELTVE</sequence>
<dbReference type="AlphaFoldDB" id="A0AAD7HFZ6"/>
<feature type="region of interest" description="Disordered" evidence="1">
    <location>
        <begin position="21"/>
        <end position="44"/>
    </location>
</feature>
<organism evidence="2 3">
    <name type="scientific">Mycena metata</name>
    <dbReference type="NCBI Taxonomy" id="1033252"/>
    <lineage>
        <taxon>Eukaryota</taxon>
        <taxon>Fungi</taxon>
        <taxon>Dikarya</taxon>
        <taxon>Basidiomycota</taxon>
        <taxon>Agaricomycotina</taxon>
        <taxon>Agaricomycetes</taxon>
        <taxon>Agaricomycetidae</taxon>
        <taxon>Agaricales</taxon>
        <taxon>Marasmiineae</taxon>
        <taxon>Mycenaceae</taxon>
        <taxon>Mycena</taxon>
    </lineage>
</organism>
<accession>A0AAD7HFZ6</accession>
<gene>
    <name evidence="2" type="ORF">B0H16DRAFT_1739293</name>
</gene>
<feature type="compositionally biased region" description="Low complexity" evidence="1">
    <location>
        <begin position="35"/>
        <end position="44"/>
    </location>
</feature>
<dbReference type="EMBL" id="JARKIB010000250">
    <property type="protein sequence ID" value="KAJ7719589.1"/>
    <property type="molecule type" value="Genomic_DNA"/>
</dbReference>
<evidence type="ECO:0000313" key="3">
    <source>
        <dbReference type="Proteomes" id="UP001215598"/>
    </source>
</evidence>
<evidence type="ECO:0000256" key="1">
    <source>
        <dbReference type="SAM" id="MobiDB-lite"/>
    </source>
</evidence>
<comment type="caution">
    <text evidence="2">The sequence shown here is derived from an EMBL/GenBank/DDBJ whole genome shotgun (WGS) entry which is preliminary data.</text>
</comment>
<reference evidence="2" key="1">
    <citation type="submission" date="2023-03" db="EMBL/GenBank/DDBJ databases">
        <title>Massive genome expansion in bonnet fungi (Mycena s.s.) driven by repeated elements and novel gene families across ecological guilds.</title>
        <authorList>
            <consortium name="Lawrence Berkeley National Laboratory"/>
            <person name="Harder C.B."/>
            <person name="Miyauchi S."/>
            <person name="Viragh M."/>
            <person name="Kuo A."/>
            <person name="Thoen E."/>
            <person name="Andreopoulos B."/>
            <person name="Lu D."/>
            <person name="Skrede I."/>
            <person name="Drula E."/>
            <person name="Henrissat B."/>
            <person name="Morin E."/>
            <person name="Kohler A."/>
            <person name="Barry K."/>
            <person name="LaButti K."/>
            <person name="Morin E."/>
            <person name="Salamov A."/>
            <person name="Lipzen A."/>
            <person name="Mereny Z."/>
            <person name="Hegedus B."/>
            <person name="Baldrian P."/>
            <person name="Stursova M."/>
            <person name="Weitz H."/>
            <person name="Taylor A."/>
            <person name="Grigoriev I.V."/>
            <person name="Nagy L.G."/>
            <person name="Martin F."/>
            <person name="Kauserud H."/>
        </authorList>
    </citation>
    <scope>NUCLEOTIDE SEQUENCE</scope>
    <source>
        <strain evidence="2">CBHHK182m</strain>
    </source>
</reference>
<name>A0AAD7HFZ6_9AGAR</name>
<dbReference type="Proteomes" id="UP001215598">
    <property type="component" value="Unassembled WGS sequence"/>
</dbReference>
<evidence type="ECO:0000313" key="2">
    <source>
        <dbReference type="EMBL" id="KAJ7719589.1"/>
    </source>
</evidence>
<keyword evidence="3" id="KW-1185">Reference proteome</keyword>